<evidence type="ECO:0000256" key="1">
    <source>
        <dbReference type="ARBA" id="ARBA00022723"/>
    </source>
</evidence>
<reference evidence="6" key="1">
    <citation type="submission" date="2022-01" db="EMBL/GenBank/DDBJ databases">
        <authorList>
            <person name="King R."/>
        </authorList>
    </citation>
    <scope>NUCLEOTIDE SEQUENCE</scope>
</reference>
<feature type="domain" description="RING-type" evidence="5">
    <location>
        <begin position="419"/>
        <end position="456"/>
    </location>
</feature>
<accession>A0A9N9S414</accession>
<dbReference type="PROSITE" id="PS50089">
    <property type="entry name" value="ZF_RING_2"/>
    <property type="match status" value="1"/>
</dbReference>
<dbReference type="GO" id="GO:0005634">
    <property type="term" value="C:nucleus"/>
    <property type="evidence" value="ECO:0007669"/>
    <property type="project" value="TreeGrafter"/>
</dbReference>
<dbReference type="SMART" id="SM00504">
    <property type="entry name" value="Ubox"/>
    <property type="match status" value="1"/>
</dbReference>
<dbReference type="GO" id="GO:0034450">
    <property type="term" value="F:ubiquitin-ubiquitin ligase activity"/>
    <property type="evidence" value="ECO:0007669"/>
    <property type="project" value="TreeGrafter"/>
</dbReference>
<dbReference type="InterPro" id="IPR013083">
    <property type="entry name" value="Znf_RING/FYVE/PHD"/>
</dbReference>
<dbReference type="InterPro" id="IPR039925">
    <property type="entry name" value="RNF37_RING-Ubox"/>
</dbReference>
<evidence type="ECO:0000256" key="2">
    <source>
        <dbReference type="ARBA" id="ARBA00022771"/>
    </source>
</evidence>
<dbReference type="Pfam" id="PF04564">
    <property type="entry name" value="U-box"/>
    <property type="match status" value="1"/>
</dbReference>
<dbReference type="InterPro" id="IPR003613">
    <property type="entry name" value="Ubox_domain"/>
</dbReference>
<dbReference type="InterPro" id="IPR045696">
    <property type="entry name" value="Ubox5_N"/>
</dbReference>
<keyword evidence="3" id="KW-0862">Zinc</keyword>
<keyword evidence="7" id="KW-1185">Reference proteome</keyword>
<proteinExistence type="predicted"/>
<keyword evidence="1" id="KW-0479">Metal-binding</keyword>
<evidence type="ECO:0000256" key="4">
    <source>
        <dbReference type="PROSITE-ProRule" id="PRU00175"/>
    </source>
</evidence>
<dbReference type="EMBL" id="OU895879">
    <property type="protein sequence ID" value="CAG9808856.1"/>
    <property type="molecule type" value="Genomic_DNA"/>
</dbReference>
<evidence type="ECO:0000313" key="7">
    <source>
        <dbReference type="Proteomes" id="UP001153620"/>
    </source>
</evidence>
<organism evidence="6 7">
    <name type="scientific">Chironomus riparius</name>
    <dbReference type="NCBI Taxonomy" id="315576"/>
    <lineage>
        <taxon>Eukaryota</taxon>
        <taxon>Metazoa</taxon>
        <taxon>Ecdysozoa</taxon>
        <taxon>Arthropoda</taxon>
        <taxon>Hexapoda</taxon>
        <taxon>Insecta</taxon>
        <taxon>Pterygota</taxon>
        <taxon>Neoptera</taxon>
        <taxon>Endopterygota</taxon>
        <taxon>Diptera</taxon>
        <taxon>Nematocera</taxon>
        <taxon>Chironomoidea</taxon>
        <taxon>Chironomidae</taxon>
        <taxon>Chironominae</taxon>
        <taxon>Chironomus</taxon>
    </lineage>
</organism>
<dbReference type="Pfam" id="PF19318">
    <property type="entry name" value="DUF5918"/>
    <property type="match status" value="1"/>
</dbReference>
<dbReference type="SUPFAM" id="SSF57850">
    <property type="entry name" value="RING/U-box"/>
    <property type="match status" value="1"/>
</dbReference>
<dbReference type="Proteomes" id="UP001153620">
    <property type="component" value="Chromosome 3"/>
</dbReference>
<evidence type="ECO:0000313" key="6">
    <source>
        <dbReference type="EMBL" id="CAG9808856.1"/>
    </source>
</evidence>
<dbReference type="PANTHER" id="PTHR13492">
    <property type="entry name" value="RING FINGER PROTEIN 37"/>
    <property type="match status" value="1"/>
</dbReference>
<name>A0A9N9S414_9DIPT</name>
<keyword evidence="2 4" id="KW-0863">Zinc-finger</keyword>
<dbReference type="Gene3D" id="3.30.40.10">
    <property type="entry name" value="Zinc/RING finger domain, C3HC4 (zinc finger)"/>
    <property type="match status" value="1"/>
</dbReference>
<dbReference type="PANTHER" id="PTHR13492:SF2">
    <property type="entry name" value="RING FINGER PROTEIN 37"/>
    <property type="match status" value="1"/>
</dbReference>
<dbReference type="PROSITE" id="PS00518">
    <property type="entry name" value="ZF_RING_1"/>
    <property type="match status" value="1"/>
</dbReference>
<dbReference type="AlphaFoldDB" id="A0A9N9S414"/>
<dbReference type="OrthoDB" id="20295at2759"/>
<dbReference type="InterPro" id="IPR039847">
    <property type="entry name" value="Ubox5"/>
</dbReference>
<dbReference type="InterPro" id="IPR001841">
    <property type="entry name" value="Znf_RING"/>
</dbReference>
<protein>
    <recommendedName>
        <fullName evidence="5">RING-type domain-containing protein</fullName>
    </recommendedName>
</protein>
<sequence length="469" mass="53496">MNGYYFCLHSNIGRLPIGLYQLIPIRSIQQCLQAFVSRIRVVLQTKRLADTDINKKIVMNLLDSKVSEKLWTISSECVKDDYYCLHNLISADDAKRRIGFMAFSVSKPPITIILECKLKIDLNSIKIHSVLDSLRSTRFQIMVEFNDEQALKTRTIADITVDDEFNGFCISNVQDTGTDEASLKHIAIEDHLQKYIRDFNKLIIVIKDTKLKRAPVLKKIEILGTLTGTNKKEEVDEIMNLLNPIPIIQNSKEDIPQIPGSSTSEEFQIPEEFLDSITMDILNLPYILPSGAIVDETTLQKHKRREEAYGRYPSDPFTGVLFSANSEPKFDAALKNRLDVFKLKYSHEIEIKNSCRSVGRKEKLCEPSTSKQFNNHISKKIKLNKESSSLDDIIQTIYRNKQISSFINPQQPQSSINVCAKCNSKDNIVLYQISTCNHIFCKKCLVQSNSVCFACSTTFENRHVVKLNL</sequence>
<gene>
    <name evidence="6" type="ORF">CHIRRI_LOCUS11692</name>
</gene>
<dbReference type="GO" id="GO:0000209">
    <property type="term" value="P:protein polyubiquitination"/>
    <property type="evidence" value="ECO:0007669"/>
    <property type="project" value="TreeGrafter"/>
</dbReference>
<reference evidence="6" key="2">
    <citation type="submission" date="2022-10" db="EMBL/GenBank/DDBJ databases">
        <authorList>
            <consortium name="ENA_rothamsted_submissions"/>
            <consortium name="culmorum"/>
            <person name="King R."/>
        </authorList>
    </citation>
    <scope>NUCLEOTIDE SEQUENCE</scope>
</reference>
<dbReference type="GO" id="GO:0008270">
    <property type="term" value="F:zinc ion binding"/>
    <property type="evidence" value="ECO:0007669"/>
    <property type="project" value="UniProtKB-KW"/>
</dbReference>
<evidence type="ECO:0000259" key="5">
    <source>
        <dbReference type="PROSITE" id="PS50089"/>
    </source>
</evidence>
<evidence type="ECO:0000256" key="3">
    <source>
        <dbReference type="ARBA" id="ARBA00022833"/>
    </source>
</evidence>
<dbReference type="GO" id="GO:0031625">
    <property type="term" value="F:ubiquitin protein ligase binding"/>
    <property type="evidence" value="ECO:0007669"/>
    <property type="project" value="TreeGrafter"/>
</dbReference>
<dbReference type="InterPro" id="IPR017907">
    <property type="entry name" value="Znf_RING_CS"/>
</dbReference>
<dbReference type="CDD" id="cd16660">
    <property type="entry name" value="RING-Ubox_RNF37"/>
    <property type="match status" value="1"/>
</dbReference>